<dbReference type="PANTHER" id="PTHR43537">
    <property type="entry name" value="TRANSCRIPTIONAL REGULATOR, GNTR FAMILY"/>
    <property type="match status" value="1"/>
</dbReference>
<dbReference type="GO" id="GO:0003700">
    <property type="term" value="F:DNA-binding transcription factor activity"/>
    <property type="evidence" value="ECO:0007669"/>
    <property type="project" value="InterPro"/>
</dbReference>
<reference evidence="5" key="1">
    <citation type="submission" date="2022-03" db="EMBL/GenBank/DDBJ databases">
        <title>Genomic Encyclopedia of Type Strains, Phase III (KMG-III): the genomes of soil and plant-associated and newly described type strains.</title>
        <authorList>
            <person name="Whitman W."/>
        </authorList>
    </citation>
    <scope>NUCLEOTIDE SEQUENCE</scope>
    <source>
        <strain evidence="5">ANL 6-2</strain>
    </source>
</reference>
<comment type="caution">
    <text evidence="5">The sequence shown here is derived from an EMBL/GenBank/DDBJ whole genome shotgun (WGS) entry which is preliminary data.</text>
</comment>
<dbReference type="Proteomes" id="UP001205843">
    <property type="component" value="Unassembled WGS sequence"/>
</dbReference>
<dbReference type="AlphaFoldDB" id="A0AAE3G2X1"/>
<dbReference type="SMART" id="SM00345">
    <property type="entry name" value="HTH_GNTR"/>
    <property type="match status" value="1"/>
</dbReference>
<dbReference type="Pfam" id="PF07729">
    <property type="entry name" value="FCD"/>
    <property type="match status" value="1"/>
</dbReference>
<organism evidence="5 6">
    <name type="scientific">Natronocella acetinitrilica</name>
    <dbReference type="NCBI Taxonomy" id="414046"/>
    <lineage>
        <taxon>Bacteria</taxon>
        <taxon>Pseudomonadati</taxon>
        <taxon>Pseudomonadota</taxon>
        <taxon>Gammaproteobacteria</taxon>
        <taxon>Chromatiales</taxon>
        <taxon>Ectothiorhodospiraceae</taxon>
        <taxon>Natronocella</taxon>
    </lineage>
</organism>
<proteinExistence type="predicted"/>
<gene>
    <name evidence="5" type="ORF">J2T57_001983</name>
</gene>
<dbReference type="Pfam" id="PF00392">
    <property type="entry name" value="GntR"/>
    <property type="match status" value="1"/>
</dbReference>
<accession>A0AAE3G2X1</accession>
<name>A0AAE3G2X1_9GAMM</name>
<dbReference type="CDD" id="cd07377">
    <property type="entry name" value="WHTH_GntR"/>
    <property type="match status" value="1"/>
</dbReference>
<feature type="domain" description="HTH gntR-type" evidence="4">
    <location>
        <begin position="6"/>
        <end position="73"/>
    </location>
</feature>
<dbReference type="GO" id="GO:0003677">
    <property type="term" value="F:DNA binding"/>
    <property type="evidence" value="ECO:0007669"/>
    <property type="project" value="UniProtKB-KW"/>
</dbReference>
<dbReference type="InterPro" id="IPR011711">
    <property type="entry name" value="GntR_C"/>
</dbReference>
<evidence type="ECO:0000259" key="4">
    <source>
        <dbReference type="PROSITE" id="PS50949"/>
    </source>
</evidence>
<sequence length="231" mass="25864">MNTNATSVVQKLRDALEDGIINGDFSPGEQLDIPSLASRFQVSRTPVREALQQLSISGLVTVIPKRGTFVAQVGLAELIQMFEVMAELEGMCGRLAARRIEMDQLEALEEALHACERAASQGAADEYYYENATFHSCIYDASQNQFLAGEAKRLRHRLKPYRRLQLRVSDRINRSLDEHRAIFEAIRDGDGEAAEQLMRDHVLIQGERFSDLAGQVNRMQSEKPLSRGNSG</sequence>
<keyword evidence="6" id="KW-1185">Reference proteome</keyword>
<dbReference type="RefSeq" id="WP_253477334.1">
    <property type="nucleotide sequence ID" value="NZ_JALJXV010000004.1"/>
</dbReference>
<dbReference type="InterPro" id="IPR036388">
    <property type="entry name" value="WH-like_DNA-bd_sf"/>
</dbReference>
<dbReference type="InterPro" id="IPR008920">
    <property type="entry name" value="TF_FadR/GntR_C"/>
</dbReference>
<dbReference type="Gene3D" id="1.10.10.10">
    <property type="entry name" value="Winged helix-like DNA-binding domain superfamily/Winged helix DNA-binding domain"/>
    <property type="match status" value="1"/>
</dbReference>
<dbReference type="EMBL" id="JALJXV010000004">
    <property type="protein sequence ID" value="MCP1674845.1"/>
    <property type="molecule type" value="Genomic_DNA"/>
</dbReference>
<dbReference type="Gene3D" id="1.20.120.530">
    <property type="entry name" value="GntR ligand-binding domain-like"/>
    <property type="match status" value="1"/>
</dbReference>
<dbReference type="SUPFAM" id="SSF46785">
    <property type="entry name" value="Winged helix' DNA-binding domain"/>
    <property type="match status" value="1"/>
</dbReference>
<keyword evidence="1" id="KW-0805">Transcription regulation</keyword>
<evidence type="ECO:0000256" key="1">
    <source>
        <dbReference type="ARBA" id="ARBA00023015"/>
    </source>
</evidence>
<evidence type="ECO:0000313" key="6">
    <source>
        <dbReference type="Proteomes" id="UP001205843"/>
    </source>
</evidence>
<dbReference type="InterPro" id="IPR000524">
    <property type="entry name" value="Tscrpt_reg_HTH_GntR"/>
</dbReference>
<keyword evidence="3" id="KW-0804">Transcription</keyword>
<protein>
    <submittedName>
        <fullName evidence="5">DNA-binding GntR family transcriptional regulator</fullName>
    </submittedName>
</protein>
<dbReference type="PANTHER" id="PTHR43537:SF49">
    <property type="entry name" value="TRANSCRIPTIONAL REGULATORY PROTEIN"/>
    <property type="match status" value="1"/>
</dbReference>
<keyword evidence="2 5" id="KW-0238">DNA-binding</keyword>
<evidence type="ECO:0000256" key="2">
    <source>
        <dbReference type="ARBA" id="ARBA00023125"/>
    </source>
</evidence>
<evidence type="ECO:0000256" key="3">
    <source>
        <dbReference type="ARBA" id="ARBA00023163"/>
    </source>
</evidence>
<dbReference type="SMART" id="SM00895">
    <property type="entry name" value="FCD"/>
    <property type="match status" value="1"/>
</dbReference>
<evidence type="ECO:0000313" key="5">
    <source>
        <dbReference type="EMBL" id="MCP1674845.1"/>
    </source>
</evidence>
<dbReference type="SUPFAM" id="SSF48008">
    <property type="entry name" value="GntR ligand-binding domain-like"/>
    <property type="match status" value="1"/>
</dbReference>
<dbReference type="InterPro" id="IPR036390">
    <property type="entry name" value="WH_DNA-bd_sf"/>
</dbReference>
<dbReference type="PROSITE" id="PS50949">
    <property type="entry name" value="HTH_GNTR"/>
    <property type="match status" value="1"/>
</dbReference>